<reference evidence="1" key="3">
    <citation type="submission" date="2020-07" db="EMBL/GenBank/DDBJ databases">
        <authorList>
            <person name="Yang C."/>
        </authorList>
    </citation>
    <scope>NUCLEOTIDE SEQUENCE</scope>
    <source>
        <strain evidence="1">Cx-624</strain>
    </source>
</reference>
<dbReference type="PANTHER" id="PTHR43861">
    <property type="entry name" value="TRANS-ACONITATE 2-METHYLTRANSFERASE-RELATED"/>
    <property type="match status" value="1"/>
</dbReference>
<gene>
    <name evidence="2" type="ORF">H1R16_07505</name>
    <name evidence="1" type="ORF">H2507_07935</name>
</gene>
<dbReference type="SUPFAM" id="SSF53335">
    <property type="entry name" value="S-adenosyl-L-methionine-dependent methyltransferases"/>
    <property type="match status" value="1"/>
</dbReference>
<keyword evidence="4" id="KW-1185">Reference proteome</keyword>
<keyword evidence="1" id="KW-0808">Transferase</keyword>
<dbReference type="AlphaFoldDB" id="A0A7D7RI23"/>
<dbReference type="InterPro" id="IPR029063">
    <property type="entry name" value="SAM-dependent_MTases_sf"/>
</dbReference>
<proteinExistence type="predicted"/>
<dbReference type="GO" id="GO:0008168">
    <property type="term" value="F:methyltransferase activity"/>
    <property type="evidence" value="ECO:0007669"/>
    <property type="project" value="UniProtKB-KW"/>
</dbReference>
<dbReference type="Proteomes" id="UP000539710">
    <property type="component" value="Unassembled WGS sequence"/>
</dbReference>
<dbReference type="KEGG" id="cbau:H1R16_07505"/>
<dbReference type="EMBL" id="JACEUX010000002">
    <property type="protein sequence ID" value="MBA5247095.1"/>
    <property type="molecule type" value="Genomic_DNA"/>
</dbReference>
<organism evidence="2 3">
    <name type="scientific">Marnyiella aurantia</name>
    <dbReference type="NCBI Taxonomy" id="2758037"/>
    <lineage>
        <taxon>Bacteria</taxon>
        <taxon>Pseudomonadati</taxon>
        <taxon>Bacteroidota</taxon>
        <taxon>Flavobacteriia</taxon>
        <taxon>Flavobacteriales</taxon>
        <taxon>Weeksellaceae</taxon>
        <taxon>Marnyiella</taxon>
    </lineage>
</organism>
<keyword evidence="2" id="KW-0489">Methyltransferase</keyword>
<dbReference type="Pfam" id="PF13489">
    <property type="entry name" value="Methyltransf_23"/>
    <property type="match status" value="1"/>
</dbReference>
<protein>
    <submittedName>
        <fullName evidence="2">Class I SAM-dependent methyltransferase</fullName>
    </submittedName>
</protein>
<evidence type="ECO:0000313" key="3">
    <source>
        <dbReference type="Proteomes" id="UP000515349"/>
    </source>
</evidence>
<reference evidence="2 3" key="1">
    <citation type="submission" date="2020-07" db="EMBL/GenBank/DDBJ databases">
        <title>Chryseobacterium sp.cx-624.</title>
        <authorList>
            <person name="Yang C."/>
        </authorList>
    </citation>
    <scope>NUCLEOTIDE SEQUENCE [LARGE SCALE GENOMIC DNA]</scope>
    <source>
        <strain evidence="3">cx-624</strain>
        <strain evidence="2">Cx-624</strain>
    </source>
</reference>
<name>A0A7D7RI23_9FLAO</name>
<dbReference type="EMBL" id="CP059472">
    <property type="protein sequence ID" value="QMS97572.1"/>
    <property type="molecule type" value="Genomic_DNA"/>
</dbReference>
<dbReference type="CDD" id="cd02440">
    <property type="entry name" value="AdoMet_MTases"/>
    <property type="match status" value="1"/>
</dbReference>
<accession>A0A7D7RI23</accession>
<evidence type="ECO:0000313" key="1">
    <source>
        <dbReference type="EMBL" id="MBA5247095.1"/>
    </source>
</evidence>
<evidence type="ECO:0000313" key="2">
    <source>
        <dbReference type="EMBL" id="QMS97572.1"/>
    </source>
</evidence>
<dbReference type="GO" id="GO:0032259">
    <property type="term" value="P:methylation"/>
    <property type="evidence" value="ECO:0007669"/>
    <property type="project" value="UniProtKB-KW"/>
</dbReference>
<dbReference type="RefSeq" id="WP_181887192.1">
    <property type="nucleotide sequence ID" value="NZ_CP059472.1"/>
</dbReference>
<reference evidence="4" key="2">
    <citation type="submission" date="2020-07" db="EMBL/GenBank/DDBJ databases">
        <title>Flavobacterium sp. xlx-214.</title>
        <authorList>
            <person name="Yang C."/>
        </authorList>
    </citation>
    <scope>NUCLEOTIDE SEQUENCE [LARGE SCALE GENOMIC DNA]</scope>
    <source>
        <strain evidence="4">CX-624</strain>
    </source>
</reference>
<dbReference type="Proteomes" id="UP000515349">
    <property type="component" value="Chromosome"/>
</dbReference>
<dbReference type="Gene3D" id="3.40.50.150">
    <property type="entry name" value="Vaccinia Virus protein VP39"/>
    <property type="match status" value="1"/>
</dbReference>
<evidence type="ECO:0000313" key="4">
    <source>
        <dbReference type="Proteomes" id="UP000539710"/>
    </source>
</evidence>
<sequence>MKIKDHFLTGESFDLESTAINGILKTSPVPANLAPYYESKDYISHHQDSGSIKEKVYKILQKINLNYKRNIVAAEIPAKGKILDYGCGAGEFIKYVQKDFTAFGFEPNEAARNAAVTKSGEKAIISDLSDIQDESLNAITLWHVFEHIENQKEMLHLFRNKLRQDGVLIVAVPNPGSFDAHKYKEFWAAWDVPRHLYHFTRSGMTNLMESEKWKVVKVKPLLLDSFYISMLSEKYKKSSLFWLKGAVIGAISNFKASKNGEFSSLIYIIRKNEKIDF</sequence>